<comment type="function">
    <text evidence="10">Channel that opens in response to stretch forces in the membrane lipid bilayer. May participate in the regulation of osmotic pressure changes within the cell.</text>
</comment>
<evidence type="ECO:0000313" key="12">
    <source>
        <dbReference type="Proteomes" id="UP000647416"/>
    </source>
</evidence>
<keyword evidence="8 10" id="KW-0472">Membrane</keyword>
<dbReference type="InterPro" id="IPR037673">
    <property type="entry name" value="MSC/AndL"/>
</dbReference>
<keyword evidence="3 10" id="KW-0813">Transport</keyword>
<dbReference type="InterPro" id="IPR001185">
    <property type="entry name" value="MS_channel"/>
</dbReference>
<evidence type="ECO:0000256" key="10">
    <source>
        <dbReference type="HAMAP-Rule" id="MF_00115"/>
    </source>
</evidence>
<reference evidence="11" key="1">
    <citation type="submission" date="2020-08" db="EMBL/GenBank/DDBJ databases">
        <title>Genome public.</title>
        <authorList>
            <person name="Liu C."/>
            <person name="Sun Q."/>
        </authorList>
    </citation>
    <scope>NUCLEOTIDE SEQUENCE</scope>
    <source>
        <strain evidence="11">NSJ-50</strain>
    </source>
</reference>
<feature type="transmembrane region" description="Helical" evidence="10">
    <location>
        <begin position="68"/>
        <end position="89"/>
    </location>
</feature>
<comment type="caution">
    <text evidence="11">The sequence shown here is derived from an EMBL/GenBank/DDBJ whole genome shotgun (WGS) entry which is preliminary data.</text>
</comment>
<comment type="similarity">
    <text evidence="2 10">Belongs to the MscL family.</text>
</comment>
<evidence type="ECO:0000313" key="11">
    <source>
        <dbReference type="EMBL" id="MBC8596344.1"/>
    </source>
</evidence>
<evidence type="ECO:0000256" key="6">
    <source>
        <dbReference type="ARBA" id="ARBA00022989"/>
    </source>
</evidence>
<dbReference type="SUPFAM" id="SSF81330">
    <property type="entry name" value="Gated mechanosensitive channel"/>
    <property type="match status" value="1"/>
</dbReference>
<keyword evidence="7 10" id="KW-0406">Ion transport</keyword>
<dbReference type="InterPro" id="IPR019823">
    <property type="entry name" value="Mechanosensitive_channel_CS"/>
</dbReference>
<name>A0A926FD88_9FIRM</name>
<dbReference type="HAMAP" id="MF_00115">
    <property type="entry name" value="MscL"/>
    <property type="match status" value="1"/>
</dbReference>
<dbReference type="GO" id="GO:0005886">
    <property type="term" value="C:plasma membrane"/>
    <property type="evidence" value="ECO:0007669"/>
    <property type="project" value="UniProtKB-SubCell"/>
</dbReference>
<evidence type="ECO:0000256" key="5">
    <source>
        <dbReference type="ARBA" id="ARBA00022692"/>
    </source>
</evidence>
<dbReference type="NCBIfam" id="TIGR00220">
    <property type="entry name" value="mscL"/>
    <property type="match status" value="1"/>
</dbReference>
<keyword evidence="6 10" id="KW-1133">Transmembrane helix</keyword>
<dbReference type="InterPro" id="IPR036019">
    <property type="entry name" value="MscL_channel"/>
</dbReference>
<dbReference type="AlphaFoldDB" id="A0A926FD88"/>
<keyword evidence="4 10" id="KW-1003">Cell membrane</keyword>
<dbReference type="PANTHER" id="PTHR30266:SF2">
    <property type="entry name" value="LARGE-CONDUCTANCE MECHANOSENSITIVE CHANNEL"/>
    <property type="match status" value="1"/>
</dbReference>
<evidence type="ECO:0000256" key="7">
    <source>
        <dbReference type="ARBA" id="ARBA00023065"/>
    </source>
</evidence>
<evidence type="ECO:0000256" key="8">
    <source>
        <dbReference type="ARBA" id="ARBA00023136"/>
    </source>
</evidence>
<keyword evidence="5 10" id="KW-0812">Transmembrane</keyword>
<protein>
    <recommendedName>
        <fullName evidence="10">Large-conductance mechanosensitive channel</fullName>
    </recommendedName>
</protein>
<feature type="transmembrane region" description="Helical" evidence="10">
    <location>
        <begin position="20"/>
        <end position="38"/>
    </location>
</feature>
<proteinExistence type="inferred from homology"/>
<gene>
    <name evidence="10 11" type="primary">mscL</name>
    <name evidence="11" type="ORF">H8706_05615</name>
</gene>
<keyword evidence="12" id="KW-1185">Reference proteome</keyword>
<comment type="subcellular location">
    <subcellularLocation>
        <location evidence="1 10">Cell membrane</location>
        <topology evidence="1 10">Multi-pass membrane protein</topology>
    </subcellularLocation>
</comment>
<sequence length="135" mass="14975">MKKFFDEFKNFAMKGNVIDLAVGVIIGAAFQSIVNSLVNDIVSPVLGLFTKMDFSSLVLTVRGVPIKYGSFITAVINFIVMAFVVFLFVRLIGKIKQIGHTPKTADEKPLTKKCPYCMSEIPYEATRCPHCTSVF</sequence>
<dbReference type="PROSITE" id="PS01327">
    <property type="entry name" value="MSCL"/>
    <property type="match status" value="1"/>
</dbReference>
<evidence type="ECO:0000256" key="9">
    <source>
        <dbReference type="ARBA" id="ARBA00023303"/>
    </source>
</evidence>
<dbReference type="EMBL" id="JACRTE010000005">
    <property type="protein sequence ID" value="MBC8596344.1"/>
    <property type="molecule type" value="Genomic_DNA"/>
</dbReference>
<accession>A0A926FD88</accession>
<evidence type="ECO:0000256" key="3">
    <source>
        <dbReference type="ARBA" id="ARBA00022448"/>
    </source>
</evidence>
<evidence type="ECO:0000256" key="1">
    <source>
        <dbReference type="ARBA" id="ARBA00004651"/>
    </source>
</evidence>
<organism evidence="11 12">
    <name type="scientific">Qingrenia yutianensis</name>
    <dbReference type="NCBI Taxonomy" id="2763676"/>
    <lineage>
        <taxon>Bacteria</taxon>
        <taxon>Bacillati</taxon>
        <taxon>Bacillota</taxon>
        <taxon>Clostridia</taxon>
        <taxon>Eubacteriales</taxon>
        <taxon>Oscillospiraceae</taxon>
        <taxon>Qingrenia</taxon>
    </lineage>
</organism>
<dbReference type="GO" id="GO:0008381">
    <property type="term" value="F:mechanosensitive monoatomic ion channel activity"/>
    <property type="evidence" value="ECO:0007669"/>
    <property type="project" value="UniProtKB-UniRule"/>
</dbReference>
<dbReference type="Proteomes" id="UP000647416">
    <property type="component" value="Unassembled WGS sequence"/>
</dbReference>
<evidence type="ECO:0000256" key="2">
    <source>
        <dbReference type="ARBA" id="ARBA00007254"/>
    </source>
</evidence>
<keyword evidence="9 10" id="KW-0407">Ion channel</keyword>
<dbReference type="PRINTS" id="PR01264">
    <property type="entry name" value="MECHCHANNEL"/>
</dbReference>
<evidence type="ECO:0000256" key="4">
    <source>
        <dbReference type="ARBA" id="ARBA00022475"/>
    </source>
</evidence>
<dbReference type="Gene3D" id="1.10.1200.120">
    <property type="entry name" value="Large-conductance mechanosensitive channel, MscL, domain 1"/>
    <property type="match status" value="1"/>
</dbReference>
<dbReference type="Pfam" id="PF01741">
    <property type="entry name" value="MscL"/>
    <property type="match status" value="1"/>
</dbReference>
<dbReference type="PANTHER" id="PTHR30266">
    <property type="entry name" value="MECHANOSENSITIVE CHANNEL MSCL"/>
    <property type="match status" value="1"/>
</dbReference>
<dbReference type="RefSeq" id="WP_262431842.1">
    <property type="nucleotide sequence ID" value="NZ_JACRTE010000005.1"/>
</dbReference>
<comment type="subunit">
    <text evidence="10">Homopentamer.</text>
</comment>